<proteinExistence type="predicted"/>
<dbReference type="Proteomes" id="UP001054252">
    <property type="component" value="Unassembled WGS sequence"/>
</dbReference>
<sequence length="56" mass="6395">MFHGRGLSLSLQDAVMMHFINMGTFSLTPKEVNNGADIVWLAVISTHWTFRNNKLF</sequence>
<gene>
    <name evidence="1" type="ORF">SLEP1_g28641</name>
</gene>
<organism evidence="1 2">
    <name type="scientific">Rubroshorea leprosula</name>
    <dbReference type="NCBI Taxonomy" id="152421"/>
    <lineage>
        <taxon>Eukaryota</taxon>
        <taxon>Viridiplantae</taxon>
        <taxon>Streptophyta</taxon>
        <taxon>Embryophyta</taxon>
        <taxon>Tracheophyta</taxon>
        <taxon>Spermatophyta</taxon>
        <taxon>Magnoliopsida</taxon>
        <taxon>eudicotyledons</taxon>
        <taxon>Gunneridae</taxon>
        <taxon>Pentapetalae</taxon>
        <taxon>rosids</taxon>
        <taxon>malvids</taxon>
        <taxon>Malvales</taxon>
        <taxon>Dipterocarpaceae</taxon>
        <taxon>Rubroshorea</taxon>
    </lineage>
</organism>
<evidence type="ECO:0000313" key="1">
    <source>
        <dbReference type="EMBL" id="GKV18227.1"/>
    </source>
</evidence>
<dbReference type="EMBL" id="BPVZ01000049">
    <property type="protein sequence ID" value="GKV18227.1"/>
    <property type="molecule type" value="Genomic_DNA"/>
</dbReference>
<keyword evidence="2" id="KW-1185">Reference proteome</keyword>
<evidence type="ECO:0000313" key="2">
    <source>
        <dbReference type="Proteomes" id="UP001054252"/>
    </source>
</evidence>
<comment type="caution">
    <text evidence="1">The sequence shown here is derived from an EMBL/GenBank/DDBJ whole genome shotgun (WGS) entry which is preliminary data.</text>
</comment>
<name>A0AAV5K2Y8_9ROSI</name>
<protein>
    <submittedName>
        <fullName evidence="1">Uncharacterized protein</fullName>
    </submittedName>
</protein>
<reference evidence="1 2" key="1">
    <citation type="journal article" date="2021" name="Commun. Biol.">
        <title>The genome of Shorea leprosula (Dipterocarpaceae) highlights the ecological relevance of drought in aseasonal tropical rainforests.</title>
        <authorList>
            <person name="Ng K.K.S."/>
            <person name="Kobayashi M.J."/>
            <person name="Fawcett J.A."/>
            <person name="Hatakeyama M."/>
            <person name="Paape T."/>
            <person name="Ng C.H."/>
            <person name="Ang C.C."/>
            <person name="Tnah L.H."/>
            <person name="Lee C.T."/>
            <person name="Nishiyama T."/>
            <person name="Sese J."/>
            <person name="O'Brien M.J."/>
            <person name="Copetti D."/>
            <person name="Mohd Noor M.I."/>
            <person name="Ong R.C."/>
            <person name="Putra M."/>
            <person name="Sireger I.Z."/>
            <person name="Indrioko S."/>
            <person name="Kosugi Y."/>
            <person name="Izuno A."/>
            <person name="Isagi Y."/>
            <person name="Lee S.L."/>
            <person name="Shimizu K.K."/>
        </authorList>
    </citation>
    <scope>NUCLEOTIDE SEQUENCE [LARGE SCALE GENOMIC DNA]</scope>
    <source>
        <strain evidence="1">214</strain>
    </source>
</reference>
<dbReference type="AlphaFoldDB" id="A0AAV5K2Y8"/>
<accession>A0AAV5K2Y8</accession>